<dbReference type="AlphaFoldDB" id="A0A6C0BA91"/>
<sequence>MSTRKIKPRKNKSIKHKKQDIVGYIHVCQKGNWQKSYDILMDSIKKYGLYDRVCEIRVGIVNDKSILVEDKRFEDPKIKIIYIGKSTNYERPTLLHMKQHSFIDSSDTLYFYLHTKGIRHFDTKTESTVVSWMKDMLYWNIQLWKKAVDVLQKYDTYGCNVSKKTNHYSGNFWWTTAKHVQTLPNKIPEYYTAPEDWITLNTHFFDYNKSYDENHLMGYCANNCEPDYKDPFHKSYIKTFETPEFKKNNTMTQY</sequence>
<protein>
    <submittedName>
        <fullName evidence="1">Uncharacterized protein</fullName>
    </submittedName>
</protein>
<evidence type="ECO:0000313" key="1">
    <source>
        <dbReference type="EMBL" id="QHS88418.1"/>
    </source>
</evidence>
<proteinExistence type="predicted"/>
<accession>A0A6C0BA91</accession>
<organism evidence="1">
    <name type="scientific">viral metagenome</name>
    <dbReference type="NCBI Taxonomy" id="1070528"/>
    <lineage>
        <taxon>unclassified sequences</taxon>
        <taxon>metagenomes</taxon>
        <taxon>organismal metagenomes</taxon>
    </lineage>
</organism>
<reference evidence="1" key="1">
    <citation type="journal article" date="2020" name="Nature">
        <title>Giant virus diversity and host interactions through global metagenomics.</title>
        <authorList>
            <person name="Schulz F."/>
            <person name="Roux S."/>
            <person name="Paez-Espino D."/>
            <person name="Jungbluth S."/>
            <person name="Walsh D.A."/>
            <person name="Denef V.J."/>
            <person name="McMahon K.D."/>
            <person name="Konstantinidis K.T."/>
            <person name="Eloe-Fadrosh E.A."/>
            <person name="Kyrpides N.C."/>
            <person name="Woyke T."/>
        </authorList>
    </citation>
    <scope>NUCLEOTIDE SEQUENCE</scope>
    <source>
        <strain evidence="1">GVMAG-M-3300010158-55</strain>
    </source>
</reference>
<name>A0A6C0BA91_9ZZZZ</name>
<dbReference type="EMBL" id="MN739096">
    <property type="protein sequence ID" value="QHS88418.1"/>
    <property type="molecule type" value="Genomic_DNA"/>
</dbReference>